<gene>
    <name evidence="2" type="ORF">AKJ58_00485</name>
</gene>
<name>A0A133VPC1_9EURY</name>
<evidence type="ECO:0000313" key="2">
    <source>
        <dbReference type="EMBL" id="KXB08258.1"/>
    </source>
</evidence>
<dbReference type="AlphaFoldDB" id="A0A133VPC1"/>
<accession>A0A133VPC1</accession>
<evidence type="ECO:0000313" key="3">
    <source>
        <dbReference type="Proteomes" id="UP000070256"/>
    </source>
</evidence>
<reference evidence="2 3" key="1">
    <citation type="journal article" date="2016" name="Sci. Rep.">
        <title>Metabolic traits of an uncultured archaeal lineage -MSBL1- from brine pools of the Red Sea.</title>
        <authorList>
            <person name="Mwirichia R."/>
            <person name="Alam I."/>
            <person name="Rashid M."/>
            <person name="Vinu M."/>
            <person name="Ba-Alawi W."/>
            <person name="Anthony Kamau A."/>
            <person name="Kamanda Ngugi D."/>
            <person name="Goker M."/>
            <person name="Klenk H.P."/>
            <person name="Bajic V."/>
            <person name="Stingl U."/>
        </authorList>
    </citation>
    <scope>NUCLEOTIDE SEQUENCE [LARGE SCALE GENOMIC DNA]</scope>
    <source>
        <strain evidence="2">SCGC-AAA385D11</strain>
    </source>
</reference>
<protein>
    <recommendedName>
        <fullName evidence="1">DM13 domain-containing protein</fullName>
    </recommendedName>
</protein>
<dbReference type="Proteomes" id="UP000070256">
    <property type="component" value="Unassembled WGS sequence"/>
</dbReference>
<feature type="domain" description="DM13" evidence="1">
    <location>
        <begin position="20"/>
        <end position="126"/>
    </location>
</feature>
<keyword evidence="3" id="KW-1185">Reference proteome</keyword>
<dbReference type="InterPro" id="IPR019545">
    <property type="entry name" value="DM13_domain"/>
</dbReference>
<proteinExistence type="predicted"/>
<evidence type="ECO:0000259" key="1">
    <source>
        <dbReference type="PROSITE" id="PS51549"/>
    </source>
</evidence>
<dbReference type="PROSITE" id="PS51549">
    <property type="entry name" value="DM13"/>
    <property type="match status" value="1"/>
</dbReference>
<dbReference type="EMBL" id="LHYK01000005">
    <property type="protein sequence ID" value="KXB08258.1"/>
    <property type="molecule type" value="Genomic_DNA"/>
</dbReference>
<organism evidence="2 3">
    <name type="scientific">candidate division MSBL1 archaeon SCGC-AAA385D11</name>
    <dbReference type="NCBI Taxonomy" id="1698286"/>
    <lineage>
        <taxon>Archaea</taxon>
        <taxon>Methanobacteriati</taxon>
        <taxon>Methanobacteriota</taxon>
        <taxon>candidate division MSBL1</taxon>
    </lineage>
</organism>
<comment type="caution">
    <text evidence="2">The sequence shown here is derived from an EMBL/GenBank/DDBJ whole genome shotgun (WGS) entry which is preliminary data.</text>
</comment>
<sequence>MGRGTDSIYTKPDNPTTTPGYWTELTANNEITVSGTATYEYPEKIVIENFTFQGDDREIEIRLADNRVEEAGLLVNVARLINIEHKNYDNAELVLHWPDHLTERDFNHLIIYDVDNREVLGKYKFLPLEE</sequence>